<evidence type="ECO:0000313" key="2">
    <source>
        <dbReference type="Proteomes" id="UP000178249"/>
    </source>
</evidence>
<protein>
    <submittedName>
        <fullName evidence="1">Uncharacterized protein</fullName>
    </submittedName>
</protein>
<sequence length="85" mass="9898">MIKLMKEVLDSGVIDYGRSLSNKEREHLKELLSRDARKRIGHIKAAEEEDDTDRKMRNMKKLSVVLAIAIARGIPLTLEKKKRRR</sequence>
<proteinExistence type="predicted"/>
<dbReference type="EMBL" id="MFKP01000039">
    <property type="protein sequence ID" value="OGG43473.1"/>
    <property type="molecule type" value="Genomic_DNA"/>
</dbReference>
<evidence type="ECO:0000313" key="1">
    <source>
        <dbReference type="EMBL" id="OGG43473.1"/>
    </source>
</evidence>
<reference evidence="1 2" key="1">
    <citation type="journal article" date="2016" name="Nat. Commun.">
        <title>Thousands of microbial genomes shed light on interconnected biogeochemical processes in an aquifer system.</title>
        <authorList>
            <person name="Anantharaman K."/>
            <person name="Brown C.T."/>
            <person name="Hug L.A."/>
            <person name="Sharon I."/>
            <person name="Castelle C.J."/>
            <person name="Probst A.J."/>
            <person name="Thomas B.C."/>
            <person name="Singh A."/>
            <person name="Wilkins M.J."/>
            <person name="Karaoz U."/>
            <person name="Brodie E.L."/>
            <person name="Williams K.H."/>
            <person name="Hubbard S.S."/>
            <person name="Banfield J.F."/>
        </authorList>
    </citation>
    <scope>NUCLEOTIDE SEQUENCE [LARGE SCALE GENOMIC DNA]</scope>
</reference>
<accession>A0A1F6C326</accession>
<dbReference type="AlphaFoldDB" id="A0A1F6C326"/>
<name>A0A1F6C326_9BACT</name>
<comment type="caution">
    <text evidence="1">The sequence shown here is derived from an EMBL/GenBank/DDBJ whole genome shotgun (WGS) entry which is preliminary data.</text>
</comment>
<organism evidence="1 2">
    <name type="scientific">Candidatus Kaiserbacteria bacterium RIFCSPHIGHO2_01_FULL_48_10</name>
    <dbReference type="NCBI Taxonomy" id="1798476"/>
    <lineage>
        <taxon>Bacteria</taxon>
        <taxon>Candidatus Kaiseribacteriota</taxon>
    </lineage>
</organism>
<gene>
    <name evidence="1" type="ORF">A2841_02520</name>
</gene>
<dbReference type="Proteomes" id="UP000178249">
    <property type="component" value="Unassembled WGS sequence"/>
</dbReference>